<dbReference type="EMBL" id="LT608328">
    <property type="protein sequence ID" value="SCM55363.1"/>
    <property type="molecule type" value="Genomic_DNA"/>
</dbReference>
<proteinExistence type="predicted"/>
<name>A0A1G4G3L7_9BACT</name>
<evidence type="ECO:0000313" key="1">
    <source>
        <dbReference type="EMBL" id="SCM55363.1"/>
    </source>
</evidence>
<gene>
    <name evidence="1" type="ORF">ING2E5A_0285</name>
</gene>
<sequence>MDGAGVAFNHHDASSLQLGVPWSTPRNAHWDQLPRRLPHAYIGSAWYWKTICCASSGDGRVLAFDKPAWRWCDERLGFLGFPETDEEDSKSYAVTAPLYDLFSTHYNNIHMAGTPEGNAADIVIGTLDSPEKANAIAEDKRVIIIGNAV</sequence>
<dbReference type="KEGG" id="pmuc:ING2E5A_0285"/>
<reference evidence="1 2" key="1">
    <citation type="submission" date="2016-08" db="EMBL/GenBank/DDBJ databases">
        <authorList>
            <person name="Seilhamer J.J."/>
        </authorList>
    </citation>
    <scope>NUCLEOTIDE SEQUENCE [LARGE SCALE GENOMIC DNA]</scope>
    <source>
        <strain evidence="1">ING2-E5A</strain>
    </source>
</reference>
<evidence type="ECO:0000313" key="2">
    <source>
        <dbReference type="Proteomes" id="UP000178485"/>
    </source>
</evidence>
<keyword evidence="2" id="KW-1185">Reference proteome</keyword>
<dbReference type="AlphaFoldDB" id="A0A1G4G3L7"/>
<protein>
    <submittedName>
        <fullName evidence="1">Uncharacterized protein</fullName>
    </submittedName>
</protein>
<organism evidence="1 2">
    <name type="scientific">Petrimonas mucosa</name>
    <dbReference type="NCBI Taxonomy" id="1642646"/>
    <lineage>
        <taxon>Bacteria</taxon>
        <taxon>Pseudomonadati</taxon>
        <taxon>Bacteroidota</taxon>
        <taxon>Bacteroidia</taxon>
        <taxon>Bacteroidales</taxon>
        <taxon>Dysgonomonadaceae</taxon>
        <taxon>Petrimonas</taxon>
    </lineage>
</organism>
<dbReference type="Proteomes" id="UP000178485">
    <property type="component" value="Chromosome i"/>
</dbReference>
<accession>A0A1G4G3L7</accession>